<evidence type="ECO:0008006" key="3">
    <source>
        <dbReference type="Google" id="ProtNLM"/>
    </source>
</evidence>
<dbReference type="AlphaFoldDB" id="A0A067QR77"/>
<keyword evidence="2" id="KW-1185">Reference proteome</keyword>
<sequence>MKYMTQLIPDESTLSKNCVPADCEDVLKIITCTVGDNKIWVSVDETTDVCSRHVANVVIGTLFANLPGDLFLLDTINHSFIVVLFDNAMKRLLCLKLQDHIVRHVRFSFETLKMQIVIYCNAAKKGE</sequence>
<protein>
    <recommendedName>
        <fullName evidence="3">DUF659 domain-containing protein</fullName>
    </recommendedName>
</protein>
<organism evidence="1 2">
    <name type="scientific">Zootermopsis nevadensis</name>
    <name type="common">Dampwood termite</name>
    <dbReference type="NCBI Taxonomy" id="136037"/>
    <lineage>
        <taxon>Eukaryota</taxon>
        <taxon>Metazoa</taxon>
        <taxon>Ecdysozoa</taxon>
        <taxon>Arthropoda</taxon>
        <taxon>Hexapoda</taxon>
        <taxon>Insecta</taxon>
        <taxon>Pterygota</taxon>
        <taxon>Neoptera</taxon>
        <taxon>Polyneoptera</taxon>
        <taxon>Dictyoptera</taxon>
        <taxon>Blattodea</taxon>
        <taxon>Blattoidea</taxon>
        <taxon>Termitoidae</taxon>
        <taxon>Termopsidae</taxon>
        <taxon>Zootermopsis</taxon>
    </lineage>
</organism>
<dbReference type="Proteomes" id="UP000027135">
    <property type="component" value="Unassembled WGS sequence"/>
</dbReference>
<accession>A0A067QR77</accession>
<dbReference type="STRING" id="136037.A0A067QR77"/>
<evidence type="ECO:0000313" key="1">
    <source>
        <dbReference type="EMBL" id="KDR11974.1"/>
    </source>
</evidence>
<evidence type="ECO:0000313" key="2">
    <source>
        <dbReference type="Proteomes" id="UP000027135"/>
    </source>
</evidence>
<reference evidence="1 2" key="1">
    <citation type="journal article" date="2014" name="Nat. Commun.">
        <title>Molecular traces of alternative social organization in a termite genome.</title>
        <authorList>
            <person name="Terrapon N."/>
            <person name="Li C."/>
            <person name="Robertson H.M."/>
            <person name="Ji L."/>
            <person name="Meng X."/>
            <person name="Booth W."/>
            <person name="Chen Z."/>
            <person name="Childers C.P."/>
            <person name="Glastad K.M."/>
            <person name="Gokhale K."/>
            <person name="Gowin J."/>
            <person name="Gronenberg W."/>
            <person name="Hermansen R.A."/>
            <person name="Hu H."/>
            <person name="Hunt B.G."/>
            <person name="Huylmans A.K."/>
            <person name="Khalil S.M."/>
            <person name="Mitchell R.D."/>
            <person name="Munoz-Torres M.C."/>
            <person name="Mustard J.A."/>
            <person name="Pan H."/>
            <person name="Reese J.T."/>
            <person name="Scharf M.E."/>
            <person name="Sun F."/>
            <person name="Vogel H."/>
            <person name="Xiao J."/>
            <person name="Yang W."/>
            <person name="Yang Z."/>
            <person name="Yang Z."/>
            <person name="Zhou J."/>
            <person name="Zhu J."/>
            <person name="Brent C.S."/>
            <person name="Elsik C.G."/>
            <person name="Goodisman M.A."/>
            <person name="Liberles D.A."/>
            <person name="Roe R.M."/>
            <person name="Vargo E.L."/>
            <person name="Vilcinskas A."/>
            <person name="Wang J."/>
            <person name="Bornberg-Bauer E."/>
            <person name="Korb J."/>
            <person name="Zhang G."/>
            <person name="Liebig J."/>
        </authorList>
    </citation>
    <scope>NUCLEOTIDE SEQUENCE [LARGE SCALE GENOMIC DNA]</scope>
    <source>
        <tissue evidence="1">Whole organism</tissue>
    </source>
</reference>
<dbReference type="InParanoid" id="A0A067QR77"/>
<gene>
    <name evidence="1" type="ORF">L798_13628</name>
</gene>
<dbReference type="EMBL" id="KK853055">
    <property type="protein sequence ID" value="KDR11974.1"/>
    <property type="molecule type" value="Genomic_DNA"/>
</dbReference>
<proteinExistence type="predicted"/>
<name>A0A067QR77_ZOONE</name>